<comment type="caution">
    <text evidence="1">The sequence shown here is derived from an EMBL/GenBank/DDBJ whole genome shotgun (WGS) entry which is preliminary data.</text>
</comment>
<name>A0A164MWF0_9CRUS</name>
<evidence type="ECO:0000313" key="2">
    <source>
        <dbReference type="Proteomes" id="UP000076858"/>
    </source>
</evidence>
<organism evidence="1 2">
    <name type="scientific">Daphnia magna</name>
    <dbReference type="NCBI Taxonomy" id="35525"/>
    <lineage>
        <taxon>Eukaryota</taxon>
        <taxon>Metazoa</taxon>
        <taxon>Ecdysozoa</taxon>
        <taxon>Arthropoda</taxon>
        <taxon>Crustacea</taxon>
        <taxon>Branchiopoda</taxon>
        <taxon>Diplostraca</taxon>
        <taxon>Cladocera</taxon>
        <taxon>Anomopoda</taxon>
        <taxon>Daphniidae</taxon>
        <taxon>Daphnia</taxon>
    </lineage>
</organism>
<gene>
    <name evidence="1" type="ORF">APZ42_031387</name>
</gene>
<proteinExistence type="predicted"/>
<dbReference type="Proteomes" id="UP000076858">
    <property type="component" value="Unassembled WGS sequence"/>
</dbReference>
<dbReference type="AlphaFoldDB" id="A0A164MWF0"/>
<sequence>MSKRVLTPRLKPSTVHKLQVQTATRHKTVLQLELFVLDTRTFGPDSRTSGADTRTAVLERL</sequence>
<dbReference type="EMBL" id="LRGB01002936">
    <property type="protein sequence ID" value="KZS05427.1"/>
    <property type="molecule type" value="Genomic_DNA"/>
</dbReference>
<protein>
    <submittedName>
        <fullName evidence="1">Uncharacterized protein</fullName>
    </submittedName>
</protein>
<keyword evidence="2" id="KW-1185">Reference proteome</keyword>
<reference evidence="1 2" key="1">
    <citation type="submission" date="2016-03" db="EMBL/GenBank/DDBJ databases">
        <title>EvidentialGene: Evidence-directed Construction of Genes on Genomes.</title>
        <authorList>
            <person name="Gilbert D.G."/>
            <person name="Choi J.-H."/>
            <person name="Mockaitis K."/>
            <person name="Colbourne J."/>
            <person name="Pfrender M."/>
        </authorList>
    </citation>
    <scope>NUCLEOTIDE SEQUENCE [LARGE SCALE GENOMIC DNA]</scope>
    <source>
        <strain evidence="1 2">Xinb3</strain>
        <tissue evidence="1">Complete organism</tissue>
    </source>
</reference>
<evidence type="ECO:0000313" key="1">
    <source>
        <dbReference type="EMBL" id="KZS05427.1"/>
    </source>
</evidence>
<accession>A0A164MWF0</accession>